<evidence type="ECO:0008006" key="9">
    <source>
        <dbReference type="Google" id="ProtNLM"/>
    </source>
</evidence>
<evidence type="ECO:0000256" key="1">
    <source>
        <dbReference type="ARBA" id="ARBA00004123"/>
    </source>
</evidence>
<comment type="caution">
    <text evidence="5">Lacks conserved residue(s) required for the propagation of feature annotation.</text>
</comment>
<keyword evidence="4" id="KW-0539">Nucleus</keyword>
<proteinExistence type="inferred from homology"/>
<feature type="compositionally biased region" description="Low complexity" evidence="6">
    <location>
        <begin position="267"/>
        <end position="304"/>
    </location>
</feature>
<dbReference type="GO" id="GO:0005634">
    <property type="term" value="C:nucleus"/>
    <property type="evidence" value="ECO:0007669"/>
    <property type="project" value="UniProtKB-SubCell"/>
</dbReference>
<dbReference type="PANTHER" id="PTHR31636">
    <property type="entry name" value="OSJNBA0084A10.13 PROTEIN-RELATED"/>
    <property type="match status" value="1"/>
</dbReference>
<feature type="region of interest" description="Disordered" evidence="6">
    <location>
        <begin position="189"/>
        <end position="219"/>
    </location>
</feature>
<feature type="compositionally biased region" description="Low complexity" evidence="6">
    <location>
        <begin position="75"/>
        <end position="92"/>
    </location>
</feature>
<evidence type="ECO:0000313" key="7">
    <source>
        <dbReference type="EMBL" id="CAL1404893.1"/>
    </source>
</evidence>
<keyword evidence="2" id="KW-0805">Transcription regulation</keyword>
<keyword evidence="8" id="KW-1185">Reference proteome</keyword>
<sequence>MASGFPGGGGIGGGSDFLSGRSMNPNSQTNNPYRTQLSQMFLDSSSQIAQQQQRFHQSPVASYFGKRTLSDYQTSSQHHLYQQQQSQSSGGLNPFNALLARSVKPRIYQNSNTTTTTTSPISTHSPIEFSANNFSPELPAVSQLHQQQQQRYGFPLLQQLRPQPINTGSHSNNPQFQTLQGVPFANSVQSTQPVQMSQNNRGIGFTSAAAPPAEESEKKMMNRLQELEKQLLDDDDNEDEEGSGGDAVSVITNTNSEWSETIQNLISPSSSSSPTTANNNNNNQISPSPSPSSSSSTTSSTTTSAAICTRPVLMEAAAAIYEGKTDSAAEILSRVVSSGGKGNSEQRLMDYLYSALKSRVNPAENPPPVAELYGKEHAASTQLLYELSPCFKLGFMAANLAILESTLEEEVEEEQEQGNTTKMKKKKSNNGFHVVDFDIGQGGQYMNLLYALAERLNGSPAVVKITAVPDGSGGEEERERLNSVGKSLRQLAEGLGIALHFNVAAASCCKLGDLNRESLGCEAEEPLAVNFAFKLYRMPDESVTTENPRDELLRRVRAMEPRVVTVVEQEMSGNTAPFLARVNEASGYYGAVLESIEATVVQGEAERGRVEEGVGRKLANAVACEGRDRVERCEVFGKWRARMGMAGFRAKPLSRAVTESMRARLNSTNRANPGFTVKEDNGGACFGWMGKSLTVASAWR</sequence>
<feature type="region of interest" description="Disordered" evidence="6">
    <location>
        <begin position="1"/>
        <end position="35"/>
    </location>
</feature>
<organism evidence="7 8">
    <name type="scientific">Linum trigynum</name>
    <dbReference type="NCBI Taxonomy" id="586398"/>
    <lineage>
        <taxon>Eukaryota</taxon>
        <taxon>Viridiplantae</taxon>
        <taxon>Streptophyta</taxon>
        <taxon>Embryophyta</taxon>
        <taxon>Tracheophyta</taxon>
        <taxon>Spermatophyta</taxon>
        <taxon>Magnoliopsida</taxon>
        <taxon>eudicotyledons</taxon>
        <taxon>Gunneridae</taxon>
        <taxon>Pentapetalae</taxon>
        <taxon>rosids</taxon>
        <taxon>fabids</taxon>
        <taxon>Malpighiales</taxon>
        <taxon>Linaceae</taxon>
        <taxon>Linum</taxon>
    </lineage>
</organism>
<name>A0AAV2G4T2_9ROSI</name>
<feature type="region of interest" description="Disordered" evidence="6">
    <location>
        <begin position="265"/>
        <end position="304"/>
    </location>
</feature>
<gene>
    <name evidence="7" type="ORF">LTRI10_LOCUS44710</name>
</gene>
<dbReference type="Proteomes" id="UP001497516">
    <property type="component" value="Chromosome 8"/>
</dbReference>
<keyword evidence="3" id="KW-0804">Transcription</keyword>
<evidence type="ECO:0000256" key="4">
    <source>
        <dbReference type="ARBA" id="ARBA00023242"/>
    </source>
</evidence>
<feature type="compositionally biased region" description="Gly residues" evidence="6">
    <location>
        <begin position="1"/>
        <end position="15"/>
    </location>
</feature>
<feature type="compositionally biased region" description="Polar residues" evidence="6">
    <location>
        <begin position="21"/>
        <end position="35"/>
    </location>
</feature>
<accession>A0AAV2G4T2</accession>
<dbReference type="PROSITE" id="PS50985">
    <property type="entry name" value="GRAS"/>
    <property type="match status" value="1"/>
</dbReference>
<evidence type="ECO:0000256" key="6">
    <source>
        <dbReference type="SAM" id="MobiDB-lite"/>
    </source>
</evidence>
<protein>
    <recommendedName>
        <fullName evidence="9">Scarecrow-like protein 8</fullName>
    </recommendedName>
</protein>
<evidence type="ECO:0000313" key="8">
    <source>
        <dbReference type="Proteomes" id="UP001497516"/>
    </source>
</evidence>
<evidence type="ECO:0000256" key="3">
    <source>
        <dbReference type="ARBA" id="ARBA00023163"/>
    </source>
</evidence>
<feature type="short sequence motif" description="VHIID" evidence="5">
    <location>
        <begin position="432"/>
        <end position="436"/>
    </location>
</feature>
<evidence type="ECO:0000256" key="5">
    <source>
        <dbReference type="PROSITE-ProRule" id="PRU01191"/>
    </source>
</evidence>
<feature type="compositionally biased region" description="Polar residues" evidence="6">
    <location>
        <begin position="189"/>
        <end position="201"/>
    </location>
</feature>
<reference evidence="7 8" key="1">
    <citation type="submission" date="2024-04" db="EMBL/GenBank/DDBJ databases">
        <authorList>
            <person name="Fracassetti M."/>
        </authorList>
    </citation>
    <scope>NUCLEOTIDE SEQUENCE [LARGE SCALE GENOMIC DNA]</scope>
</reference>
<dbReference type="AlphaFoldDB" id="A0AAV2G4T2"/>
<evidence type="ECO:0000256" key="2">
    <source>
        <dbReference type="ARBA" id="ARBA00023015"/>
    </source>
</evidence>
<dbReference type="EMBL" id="OZ034821">
    <property type="protein sequence ID" value="CAL1404893.1"/>
    <property type="molecule type" value="Genomic_DNA"/>
</dbReference>
<comment type="subcellular location">
    <subcellularLocation>
        <location evidence="1">Nucleus</location>
    </subcellularLocation>
</comment>
<feature type="region of interest" description="SAW" evidence="5">
    <location>
        <begin position="623"/>
        <end position="700"/>
    </location>
</feature>
<feature type="region of interest" description="Disordered" evidence="6">
    <location>
        <begin position="75"/>
        <end position="94"/>
    </location>
</feature>
<comment type="similarity">
    <text evidence="5">Belongs to the GRAS family.</text>
</comment>
<dbReference type="Pfam" id="PF03514">
    <property type="entry name" value="GRAS"/>
    <property type="match status" value="1"/>
</dbReference>
<dbReference type="InterPro" id="IPR005202">
    <property type="entry name" value="TF_GRAS"/>
</dbReference>